<feature type="compositionally biased region" description="Basic and acidic residues" evidence="1">
    <location>
        <begin position="194"/>
        <end position="208"/>
    </location>
</feature>
<feature type="region of interest" description="Disordered" evidence="1">
    <location>
        <begin position="84"/>
        <end position="112"/>
    </location>
</feature>
<dbReference type="Proteomes" id="UP000825935">
    <property type="component" value="Chromosome 9"/>
</dbReference>
<reference evidence="2" key="1">
    <citation type="submission" date="2021-08" db="EMBL/GenBank/DDBJ databases">
        <title>WGS assembly of Ceratopteris richardii.</title>
        <authorList>
            <person name="Marchant D.B."/>
            <person name="Chen G."/>
            <person name="Jenkins J."/>
            <person name="Shu S."/>
            <person name="Leebens-Mack J."/>
            <person name="Grimwood J."/>
            <person name="Schmutz J."/>
            <person name="Soltis P."/>
            <person name="Soltis D."/>
            <person name="Chen Z.-H."/>
        </authorList>
    </citation>
    <scope>NUCLEOTIDE SEQUENCE</scope>
    <source>
        <strain evidence="2">Whitten #5841</strain>
        <tissue evidence="2">Leaf</tissue>
    </source>
</reference>
<proteinExistence type="predicted"/>
<evidence type="ECO:0000313" key="3">
    <source>
        <dbReference type="Proteomes" id="UP000825935"/>
    </source>
</evidence>
<evidence type="ECO:0000313" key="2">
    <source>
        <dbReference type="EMBL" id="KAH7430141.1"/>
    </source>
</evidence>
<feature type="region of interest" description="Disordered" evidence="1">
    <location>
        <begin position="184"/>
        <end position="208"/>
    </location>
</feature>
<sequence>MADLRLFSVHNRREKHSTSRVLSNSQAIHQESLEDRIANLGYGTLKNVRLPTQKVPCAAPSKNGNLQHQSATSVSRSFTLVAPGYDPTSDRSRSRGLMPNGSTNHGYTRSGVAKLRSVQSKIVPNESGTKSAAISQKITEIERTTNHGYTRSRVPKLTSVQNTIVPNESGKKSTPISQKITEIERTAGDNNSLNHRDDSVKDSGRPDAHKCRRCEDLVEAYPQSAPALDICVIEEGSILSIWGVKQASSENALCQRSFRGMSVTTSPPLCRYCFQSKVVSDYAASSKISRSLTSKARERNSALAVHYKQRRMNSRELAYKSYLPYRLTLLGC</sequence>
<accession>A0A8T2U220</accession>
<comment type="caution">
    <text evidence="2">The sequence shown here is derived from an EMBL/GenBank/DDBJ whole genome shotgun (WGS) entry which is preliminary data.</text>
</comment>
<organism evidence="2 3">
    <name type="scientific">Ceratopteris richardii</name>
    <name type="common">Triangle waterfern</name>
    <dbReference type="NCBI Taxonomy" id="49495"/>
    <lineage>
        <taxon>Eukaryota</taxon>
        <taxon>Viridiplantae</taxon>
        <taxon>Streptophyta</taxon>
        <taxon>Embryophyta</taxon>
        <taxon>Tracheophyta</taxon>
        <taxon>Polypodiopsida</taxon>
        <taxon>Polypodiidae</taxon>
        <taxon>Polypodiales</taxon>
        <taxon>Pteridineae</taxon>
        <taxon>Pteridaceae</taxon>
        <taxon>Parkerioideae</taxon>
        <taxon>Ceratopteris</taxon>
    </lineage>
</organism>
<gene>
    <name evidence="2" type="ORF">KP509_09G085500</name>
</gene>
<dbReference type="EMBL" id="CM035414">
    <property type="protein sequence ID" value="KAH7430140.1"/>
    <property type="molecule type" value="Genomic_DNA"/>
</dbReference>
<dbReference type="OrthoDB" id="2010812at2759"/>
<dbReference type="EMBL" id="CM035414">
    <property type="protein sequence ID" value="KAH7430141.1"/>
    <property type="molecule type" value="Genomic_DNA"/>
</dbReference>
<evidence type="ECO:0000256" key="1">
    <source>
        <dbReference type="SAM" id="MobiDB-lite"/>
    </source>
</evidence>
<dbReference type="AlphaFoldDB" id="A0A8T2U220"/>
<protein>
    <submittedName>
        <fullName evidence="2">Uncharacterized protein</fullName>
    </submittedName>
</protein>
<name>A0A8T2U220_CERRI</name>
<keyword evidence="3" id="KW-1185">Reference proteome</keyword>